<proteinExistence type="predicted"/>
<feature type="domain" description="DUF6950" evidence="1">
    <location>
        <begin position="1"/>
        <end position="131"/>
    </location>
</feature>
<evidence type="ECO:0000313" key="3">
    <source>
        <dbReference type="Proteomes" id="UP000005012"/>
    </source>
</evidence>
<evidence type="ECO:0000313" key="2">
    <source>
        <dbReference type="EMBL" id="AFH92773.1"/>
    </source>
</evidence>
<dbReference type="Pfam" id="PF22262">
    <property type="entry name" value="DUF6950"/>
    <property type="match status" value="1"/>
</dbReference>
<accession>A0A140NIS3</accession>
<dbReference type="InterPro" id="IPR053802">
    <property type="entry name" value="DUF6950"/>
</dbReference>
<dbReference type="AlphaFoldDB" id="A0A140NIS3"/>
<reference evidence="3" key="2">
    <citation type="submission" date="2012-04" db="EMBL/GenBank/DDBJ databases">
        <title>Complete genome sequence of Providencia stuartii clinical isolate MRSN 2154.</title>
        <authorList>
            <person name="Clifford R.J."/>
            <person name="Hang J."/>
            <person name="Riley M.C."/>
            <person name="Onmus-Leone F."/>
            <person name="Kuschner R.A."/>
            <person name="Lesho E.P."/>
            <person name="Waterman P.E."/>
        </authorList>
    </citation>
    <scope>NUCLEOTIDE SEQUENCE [LARGE SCALE GENOMIC DNA]</scope>
    <source>
        <strain evidence="3">MRSN 2154</strain>
    </source>
</reference>
<sequence length="132" mass="14770">MRHINWTTRLPQTLQKAMSRPFSWGEHDCCLFAADCVMAICDFDPCANVRGRYKTKSGAARVLKSEFGDIESALSRFFIEIPVNIASRGDIVLFEGGDGKTLGVLWANKIWAVTESGAMPVNYQPVKAWRVE</sequence>
<dbReference type="OrthoDB" id="6586924at2"/>
<dbReference type="PATRIC" id="fig|1157951.4.peg.887"/>
<name>A0A140NIS3_PROSM</name>
<protein>
    <submittedName>
        <fullName evidence="2">Phage protein</fullName>
    </submittedName>
</protein>
<dbReference type="Proteomes" id="UP000005012">
    <property type="component" value="Chromosome"/>
</dbReference>
<dbReference type="KEGG" id="psi:S70_04460"/>
<organism evidence="2 3">
    <name type="scientific">Providencia stuartii (strain MRSN 2154)</name>
    <dbReference type="NCBI Taxonomy" id="1157951"/>
    <lineage>
        <taxon>Bacteria</taxon>
        <taxon>Pseudomonadati</taxon>
        <taxon>Pseudomonadota</taxon>
        <taxon>Gammaproteobacteria</taxon>
        <taxon>Enterobacterales</taxon>
        <taxon>Morganellaceae</taxon>
        <taxon>Providencia</taxon>
    </lineage>
</organism>
<gene>
    <name evidence="2" type="ordered locus">S70_04460</name>
</gene>
<dbReference type="EMBL" id="CP003488">
    <property type="protein sequence ID" value="AFH92773.1"/>
    <property type="molecule type" value="Genomic_DNA"/>
</dbReference>
<dbReference type="HOGENOM" id="CLU_153891_0_0_6"/>
<evidence type="ECO:0000259" key="1">
    <source>
        <dbReference type="Pfam" id="PF22262"/>
    </source>
</evidence>
<dbReference type="RefSeq" id="WP_014656476.1">
    <property type="nucleotide sequence ID" value="NC_017731.1"/>
</dbReference>
<reference evidence="2 3" key="1">
    <citation type="journal article" date="2012" name="J. Bacteriol.">
        <title>Complete Genome Sequence of Providencia stuartii Clinical Isolate MRSN 2154.</title>
        <authorList>
            <person name="Clifford R.J."/>
            <person name="Hang J."/>
            <person name="Riley M.C."/>
            <person name="Onmus-Leone F."/>
            <person name="Kuschner R.A."/>
            <person name="Lesho E.P."/>
            <person name="Waterman P.E."/>
        </authorList>
    </citation>
    <scope>NUCLEOTIDE SEQUENCE [LARGE SCALE GENOMIC DNA]</scope>
    <source>
        <strain evidence="2 3">MRSN 2154</strain>
    </source>
</reference>